<feature type="domain" description="Flagellin C-terminal" evidence="5">
    <location>
        <begin position="209"/>
        <end position="291"/>
    </location>
</feature>
<comment type="subcellular location">
    <subcellularLocation>
        <location evidence="1">Bacterial flagellum</location>
    </subcellularLocation>
</comment>
<dbReference type="SUPFAM" id="SSF64518">
    <property type="entry name" value="Phase 1 flagellin"/>
    <property type="match status" value="1"/>
</dbReference>
<proteinExistence type="inferred from homology"/>
<keyword evidence="6" id="KW-0282">Flagellum</keyword>
<evidence type="ECO:0000313" key="6">
    <source>
        <dbReference type="EMBL" id="MFC4711671.1"/>
    </source>
</evidence>
<keyword evidence="6" id="KW-0969">Cilium</keyword>
<evidence type="ECO:0000259" key="4">
    <source>
        <dbReference type="Pfam" id="PF00669"/>
    </source>
</evidence>
<dbReference type="InterPro" id="IPR001029">
    <property type="entry name" value="Flagellin_N"/>
</dbReference>
<name>A0ABV9M984_9BACL</name>
<dbReference type="PANTHER" id="PTHR42792">
    <property type="entry name" value="FLAGELLIN"/>
    <property type="match status" value="1"/>
</dbReference>
<reference evidence="7" key="1">
    <citation type="journal article" date="2019" name="Int. J. Syst. Evol. Microbiol.">
        <title>The Global Catalogue of Microorganisms (GCM) 10K type strain sequencing project: providing services to taxonomists for standard genome sequencing and annotation.</title>
        <authorList>
            <consortium name="The Broad Institute Genomics Platform"/>
            <consortium name="The Broad Institute Genome Sequencing Center for Infectious Disease"/>
            <person name="Wu L."/>
            <person name="Ma J."/>
        </authorList>
    </citation>
    <scope>NUCLEOTIDE SEQUENCE [LARGE SCALE GENOMIC DNA]</scope>
    <source>
        <strain evidence="7">CGMCC 1.12151</strain>
    </source>
</reference>
<keyword evidence="7" id="KW-1185">Reference proteome</keyword>
<dbReference type="Pfam" id="PF00669">
    <property type="entry name" value="Flagellin_N"/>
    <property type="match status" value="1"/>
</dbReference>
<dbReference type="Gene3D" id="1.20.1330.10">
    <property type="entry name" value="f41 fragment of flagellin, N-terminal domain"/>
    <property type="match status" value="1"/>
</dbReference>
<dbReference type="Pfam" id="PF00700">
    <property type="entry name" value="Flagellin_C"/>
    <property type="match status" value="1"/>
</dbReference>
<dbReference type="PANTHER" id="PTHR42792:SF1">
    <property type="entry name" value="FLAGELLAR HOOK-ASSOCIATED PROTEIN 3"/>
    <property type="match status" value="1"/>
</dbReference>
<evidence type="ECO:0000256" key="1">
    <source>
        <dbReference type="ARBA" id="ARBA00004365"/>
    </source>
</evidence>
<evidence type="ECO:0000256" key="2">
    <source>
        <dbReference type="ARBA" id="ARBA00005709"/>
    </source>
</evidence>
<protein>
    <submittedName>
        <fullName evidence="6">Flagellar hook-associated protein FlgL</fullName>
    </submittedName>
</protein>
<gene>
    <name evidence="6" type="primary">flgL</name>
    <name evidence="6" type="ORF">ACFO5U_02290</name>
</gene>
<evidence type="ECO:0000259" key="5">
    <source>
        <dbReference type="Pfam" id="PF00700"/>
    </source>
</evidence>
<keyword evidence="3" id="KW-0975">Bacterial flagellum</keyword>
<comment type="caution">
    <text evidence="6">The sequence shown here is derived from an EMBL/GenBank/DDBJ whole genome shotgun (WGS) entry which is preliminary data.</text>
</comment>
<keyword evidence="6" id="KW-0966">Cell projection</keyword>
<dbReference type="InterPro" id="IPR046358">
    <property type="entry name" value="Flagellin_C"/>
</dbReference>
<evidence type="ECO:0000313" key="7">
    <source>
        <dbReference type="Proteomes" id="UP001595932"/>
    </source>
</evidence>
<sequence length="292" mass="31970">MRVTQQMMHQNSVRHMQQNLGRFEKTNMQAASGKMLQKPSDDPQGVAKAMSLKSALSASQQFERNVGEAKLWLDETDRSVQAMINVTQRVRELGVQGANGSLSPEDRQVIASEVEVLSEQLRQFANSKVDGHYLFNGANTKQQPFTAPAAGEAAFFGQAKTVKLGEGLQLEVGVMPDALIGKQDDEGNLFRVVEQLAQNLKTGSEVNLAGIDRAMERLLTAAAENGARQNRVEATENRLLDAKLSLGSALSSIEDVDYAEILIKLKSEESIYQASLSSSAKMLQPSLMDFLR</sequence>
<dbReference type="InterPro" id="IPR001492">
    <property type="entry name" value="Flagellin"/>
</dbReference>
<organism evidence="6 7">
    <name type="scientific">Planococcus dechangensis</name>
    <dbReference type="NCBI Taxonomy" id="1176255"/>
    <lineage>
        <taxon>Bacteria</taxon>
        <taxon>Bacillati</taxon>
        <taxon>Bacillota</taxon>
        <taxon>Bacilli</taxon>
        <taxon>Bacillales</taxon>
        <taxon>Caryophanaceae</taxon>
        <taxon>Planococcus</taxon>
    </lineage>
</organism>
<dbReference type="Proteomes" id="UP001595932">
    <property type="component" value="Unassembled WGS sequence"/>
</dbReference>
<feature type="domain" description="Flagellin N-terminal" evidence="4">
    <location>
        <begin position="4"/>
        <end position="140"/>
    </location>
</feature>
<dbReference type="RefSeq" id="WP_377276328.1">
    <property type="nucleotide sequence ID" value="NZ_JBHSGL010000002.1"/>
</dbReference>
<dbReference type="EMBL" id="JBHSGL010000002">
    <property type="protein sequence ID" value="MFC4711671.1"/>
    <property type="molecule type" value="Genomic_DNA"/>
</dbReference>
<dbReference type="InterPro" id="IPR013384">
    <property type="entry name" value="Flagell_FlgL"/>
</dbReference>
<evidence type="ECO:0000256" key="3">
    <source>
        <dbReference type="ARBA" id="ARBA00023143"/>
    </source>
</evidence>
<dbReference type="NCBIfam" id="TIGR02550">
    <property type="entry name" value="flagell_flgL"/>
    <property type="match status" value="1"/>
</dbReference>
<accession>A0ABV9M984</accession>
<comment type="similarity">
    <text evidence="2">Belongs to the bacterial flagellin family.</text>
</comment>